<dbReference type="GO" id="GO:0030170">
    <property type="term" value="F:pyridoxal phosphate binding"/>
    <property type="evidence" value="ECO:0007669"/>
    <property type="project" value="InterPro"/>
</dbReference>
<dbReference type="Pfam" id="PF00155">
    <property type="entry name" value="Aminotran_1_2"/>
    <property type="match status" value="1"/>
</dbReference>
<dbReference type="SUPFAM" id="SSF53383">
    <property type="entry name" value="PLP-dependent transferases"/>
    <property type="match status" value="1"/>
</dbReference>
<evidence type="ECO:0000313" key="7">
    <source>
        <dbReference type="Proteomes" id="UP000694886"/>
    </source>
</evidence>
<reference evidence="8" key="2">
    <citation type="submission" date="2025-08" db="UniProtKB">
        <authorList>
            <consortium name="RefSeq"/>
        </authorList>
    </citation>
    <scope>IDENTIFICATION</scope>
</reference>
<protein>
    <submittedName>
        <fullName evidence="8">Uncharacterized protein LOC108662438</fullName>
    </submittedName>
</protein>
<dbReference type="RefSeq" id="XP_017978297.1">
    <property type="nucleotide sequence ID" value="XM_018122808.1"/>
</dbReference>
<dbReference type="InterPro" id="IPR015421">
    <property type="entry name" value="PyrdxlP-dep_Trfase_major"/>
</dbReference>
<dbReference type="GeneID" id="108662438"/>
<keyword evidence="3" id="KW-0032">Aminotransferase</keyword>
<evidence type="ECO:0000256" key="4">
    <source>
        <dbReference type="ARBA" id="ARBA00022679"/>
    </source>
</evidence>
<comment type="similarity">
    <text evidence="2">Belongs to the class-I pyridoxal-phosphate-dependent aminotransferase family.</text>
</comment>
<proteinExistence type="inferred from homology"/>
<reference evidence="7" key="1">
    <citation type="journal article" date="1997" name="Nucleic Acids Res.">
        <title>tRNAscan-SE: a program for improved detection of transfer RNA genes in genomic sequence.</title>
        <authorList>
            <person name="Lowe T.M."/>
            <person name="Eddy S.R."/>
        </authorList>
    </citation>
    <scope>NUCLEOTIDE SEQUENCE [LARGE SCALE GENOMIC DNA]</scope>
    <source>
        <strain evidence="7">r\B97-61/B2</strain>
    </source>
</reference>
<evidence type="ECO:0000313" key="8">
    <source>
        <dbReference type="RefSeq" id="XP_017978297.1"/>
    </source>
</evidence>
<dbReference type="InterPro" id="IPR050596">
    <property type="entry name" value="AspAT/PAT-like"/>
</dbReference>
<dbReference type="KEGG" id="tcc:108662438"/>
<evidence type="ECO:0000256" key="2">
    <source>
        <dbReference type="ARBA" id="ARBA00007441"/>
    </source>
</evidence>
<name>A0AB32WKQ8_THECC</name>
<gene>
    <name evidence="8" type="primary">LOC108662438</name>
</gene>
<dbReference type="PANTHER" id="PTHR46383:SF5">
    <property type="entry name" value="AMINOTRANSFERASE CLASS I_CLASSII DOMAIN-CONTAINING PROTEIN"/>
    <property type="match status" value="1"/>
</dbReference>
<keyword evidence="5" id="KW-0663">Pyridoxal phosphate</keyword>
<feature type="domain" description="Aminotransferase class I/classII large" evidence="6">
    <location>
        <begin position="98"/>
        <end position="163"/>
    </location>
</feature>
<evidence type="ECO:0000256" key="3">
    <source>
        <dbReference type="ARBA" id="ARBA00022576"/>
    </source>
</evidence>
<dbReference type="GO" id="GO:0008483">
    <property type="term" value="F:transaminase activity"/>
    <property type="evidence" value="ECO:0007669"/>
    <property type="project" value="UniProtKB-KW"/>
</dbReference>
<dbReference type="InterPro" id="IPR004839">
    <property type="entry name" value="Aminotransferase_I/II_large"/>
</dbReference>
<dbReference type="PANTHER" id="PTHR46383">
    <property type="entry name" value="ASPARTATE AMINOTRANSFERASE"/>
    <property type="match status" value="1"/>
</dbReference>
<dbReference type="Proteomes" id="UP000694886">
    <property type="component" value="Chromosome 6"/>
</dbReference>
<comment type="cofactor">
    <cofactor evidence="1">
        <name>pyridoxal 5'-phosphate</name>
        <dbReference type="ChEBI" id="CHEBI:597326"/>
    </cofactor>
</comment>
<dbReference type="Gramene" id="Tc06v2_t006630.1">
    <property type="protein sequence ID" value="Tc06v2_p006630.1"/>
    <property type="gene ID" value="Tc06v2_g006630"/>
</dbReference>
<evidence type="ECO:0000256" key="1">
    <source>
        <dbReference type="ARBA" id="ARBA00001933"/>
    </source>
</evidence>
<sequence length="178" mass="19556">MYDATVVDEEPITYFMYDSLKHSCLKGNHIVNSLSFSKAYGMIAYPTEVEGLATELLEVQDNIPICASIISQHVDLHSSVVGPEWVLERVKDPGEGAVQGGEGAIYLWATLPEKYVDDVKVVHWLANMHGVVVIPGTACGCPRHLRISSGGLIEDNRRAAAERLKRGLEELVKDGMVH</sequence>
<organism evidence="7 8">
    <name type="scientific">Theobroma cacao</name>
    <name type="common">Cacao</name>
    <name type="synonym">Cocoa</name>
    <dbReference type="NCBI Taxonomy" id="3641"/>
    <lineage>
        <taxon>Eukaryota</taxon>
        <taxon>Viridiplantae</taxon>
        <taxon>Streptophyta</taxon>
        <taxon>Embryophyta</taxon>
        <taxon>Tracheophyta</taxon>
        <taxon>Spermatophyta</taxon>
        <taxon>Magnoliopsida</taxon>
        <taxon>eudicotyledons</taxon>
        <taxon>Gunneridae</taxon>
        <taxon>Pentapetalae</taxon>
        <taxon>rosids</taxon>
        <taxon>malvids</taxon>
        <taxon>Malvales</taxon>
        <taxon>Malvaceae</taxon>
        <taxon>Byttnerioideae</taxon>
        <taxon>Theobroma</taxon>
    </lineage>
</organism>
<dbReference type="Gene3D" id="3.40.640.10">
    <property type="entry name" value="Type I PLP-dependent aspartate aminotransferase-like (Major domain)"/>
    <property type="match status" value="1"/>
</dbReference>
<evidence type="ECO:0000256" key="5">
    <source>
        <dbReference type="ARBA" id="ARBA00022898"/>
    </source>
</evidence>
<dbReference type="GO" id="GO:0006520">
    <property type="term" value="P:amino acid metabolic process"/>
    <property type="evidence" value="ECO:0007669"/>
    <property type="project" value="InterPro"/>
</dbReference>
<accession>A0AB32WKQ8</accession>
<evidence type="ECO:0000259" key="6">
    <source>
        <dbReference type="Pfam" id="PF00155"/>
    </source>
</evidence>
<dbReference type="AlphaFoldDB" id="A0AB32WKQ8"/>
<keyword evidence="4" id="KW-0808">Transferase</keyword>
<dbReference type="InterPro" id="IPR015424">
    <property type="entry name" value="PyrdxlP-dep_Trfase"/>
</dbReference>